<accession>A0ACC1HN71</accession>
<evidence type="ECO:0000313" key="1">
    <source>
        <dbReference type="EMBL" id="KAJ1677939.1"/>
    </source>
</evidence>
<name>A0ACC1HN71_9FUNG</name>
<feature type="non-terminal residue" evidence="1">
    <location>
        <position position="1"/>
    </location>
</feature>
<keyword evidence="2" id="KW-1185">Reference proteome</keyword>
<comment type="caution">
    <text evidence="1">The sequence shown here is derived from an EMBL/GenBank/DDBJ whole genome shotgun (WGS) entry which is preliminary data.</text>
</comment>
<organism evidence="1 2">
    <name type="scientific">Spiromyces aspiralis</name>
    <dbReference type="NCBI Taxonomy" id="68401"/>
    <lineage>
        <taxon>Eukaryota</taxon>
        <taxon>Fungi</taxon>
        <taxon>Fungi incertae sedis</taxon>
        <taxon>Zoopagomycota</taxon>
        <taxon>Kickxellomycotina</taxon>
        <taxon>Kickxellomycetes</taxon>
        <taxon>Kickxellales</taxon>
        <taxon>Kickxellaceae</taxon>
        <taxon>Spiromyces</taxon>
    </lineage>
</organism>
<protein>
    <submittedName>
        <fullName evidence="1">Uncharacterized protein</fullName>
    </submittedName>
</protein>
<sequence length="200" mass="21423">AQKAQINDYTPLRLDCRAFHASALGRAKIQYNLADIGEGITECEVIQWFVSPGTKVSQFDKICEVQSDKATAEITSRYDGIISKLYYEPGELAIVGKPLVELEVPEEPSMQAAASETQPPSLPSVGPASEEPPAPIEAARQPPSSELGARSHDLVYATPAVRRLAREVGIDLTHVKGSGKGGRILKEDVLAASNAATTQQ</sequence>
<feature type="non-terminal residue" evidence="1">
    <location>
        <position position="200"/>
    </location>
</feature>
<reference evidence="1" key="1">
    <citation type="submission" date="2022-06" db="EMBL/GenBank/DDBJ databases">
        <title>Phylogenomic reconstructions and comparative analyses of Kickxellomycotina fungi.</title>
        <authorList>
            <person name="Reynolds N.K."/>
            <person name="Stajich J.E."/>
            <person name="Barry K."/>
            <person name="Grigoriev I.V."/>
            <person name="Crous P."/>
            <person name="Smith M.E."/>
        </authorList>
    </citation>
    <scope>NUCLEOTIDE SEQUENCE</scope>
    <source>
        <strain evidence="1">RSA 2271</strain>
    </source>
</reference>
<dbReference type="EMBL" id="JAMZIH010001739">
    <property type="protein sequence ID" value="KAJ1677939.1"/>
    <property type="molecule type" value="Genomic_DNA"/>
</dbReference>
<dbReference type="Proteomes" id="UP001145114">
    <property type="component" value="Unassembled WGS sequence"/>
</dbReference>
<proteinExistence type="predicted"/>
<gene>
    <name evidence="1" type="ORF">EV182_005129</name>
</gene>
<evidence type="ECO:0000313" key="2">
    <source>
        <dbReference type="Proteomes" id="UP001145114"/>
    </source>
</evidence>